<keyword evidence="2" id="KW-1185">Reference proteome</keyword>
<name>A0A137P0X3_CONC2</name>
<protein>
    <recommendedName>
        <fullName evidence="3">Tubby C-terminal domain-containing protein</fullName>
    </recommendedName>
</protein>
<dbReference type="EMBL" id="KQ964563">
    <property type="protein sequence ID" value="KXN68723.1"/>
    <property type="molecule type" value="Genomic_DNA"/>
</dbReference>
<organism evidence="1 2">
    <name type="scientific">Conidiobolus coronatus (strain ATCC 28846 / CBS 209.66 / NRRL 28638)</name>
    <name type="common">Delacroixia coronata</name>
    <dbReference type="NCBI Taxonomy" id="796925"/>
    <lineage>
        <taxon>Eukaryota</taxon>
        <taxon>Fungi</taxon>
        <taxon>Fungi incertae sedis</taxon>
        <taxon>Zoopagomycota</taxon>
        <taxon>Entomophthoromycotina</taxon>
        <taxon>Entomophthoromycetes</taxon>
        <taxon>Entomophthorales</taxon>
        <taxon>Ancylistaceae</taxon>
        <taxon>Conidiobolus</taxon>
    </lineage>
</organism>
<accession>A0A137P0X3</accession>
<proteinExistence type="predicted"/>
<dbReference type="AlphaFoldDB" id="A0A137P0X3"/>
<dbReference type="Proteomes" id="UP000070444">
    <property type="component" value="Unassembled WGS sequence"/>
</dbReference>
<evidence type="ECO:0000313" key="2">
    <source>
        <dbReference type="Proteomes" id="UP000070444"/>
    </source>
</evidence>
<evidence type="ECO:0008006" key="3">
    <source>
        <dbReference type="Google" id="ProtNLM"/>
    </source>
</evidence>
<reference evidence="1 2" key="1">
    <citation type="journal article" date="2015" name="Genome Biol. Evol.">
        <title>Phylogenomic analyses indicate that early fungi evolved digesting cell walls of algal ancestors of land plants.</title>
        <authorList>
            <person name="Chang Y."/>
            <person name="Wang S."/>
            <person name="Sekimoto S."/>
            <person name="Aerts A.L."/>
            <person name="Choi C."/>
            <person name="Clum A."/>
            <person name="LaButti K.M."/>
            <person name="Lindquist E.A."/>
            <person name="Yee Ngan C."/>
            <person name="Ohm R.A."/>
            <person name="Salamov A.A."/>
            <person name="Grigoriev I.V."/>
            <person name="Spatafora J.W."/>
            <person name="Berbee M.L."/>
        </authorList>
    </citation>
    <scope>NUCLEOTIDE SEQUENCE [LARGE SCALE GENOMIC DNA]</scope>
    <source>
        <strain evidence="1 2">NRRL 28638</strain>
    </source>
</reference>
<sequence length="175" mass="20358">MLKSNKIAPSEQIYTISLKNDQKEYFQLIGSNGQVYFYYYKEWDKDRLISKAGKDLINYNIKSLFTTAAAINYLYPSKLFNIKLYFGPKKYKIKGDYLYGKGNINWRWIPSELVSTRIILIDKNCNNQVIAKIDGFSLTREKQGILNIASGVSQDFWETIITTACIIWKRNIGHI</sequence>
<gene>
    <name evidence="1" type="ORF">CONCODRAFT_72038</name>
</gene>
<evidence type="ECO:0000313" key="1">
    <source>
        <dbReference type="EMBL" id="KXN68723.1"/>
    </source>
</evidence>